<evidence type="ECO:0000256" key="3">
    <source>
        <dbReference type="PROSITE-ProRule" id="PRU00023"/>
    </source>
</evidence>
<keyword evidence="1" id="KW-0677">Repeat</keyword>
<organism evidence="5 6">
    <name type="scientific">Chromobacterium phragmitis</name>
    <dbReference type="NCBI Taxonomy" id="2202141"/>
    <lineage>
        <taxon>Bacteria</taxon>
        <taxon>Pseudomonadati</taxon>
        <taxon>Pseudomonadota</taxon>
        <taxon>Betaproteobacteria</taxon>
        <taxon>Neisseriales</taxon>
        <taxon>Chromobacteriaceae</taxon>
        <taxon>Chromobacterium</taxon>
    </lineage>
</organism>
<dbReference type="AlphaFoldDB" id="A0A344UMC7"/>
<feature type="signal peptide" evidence="4">
    <location>
        <begin position="1"/>
        <end position="23"/>
    </location>
</feature>
<dbReference type="PROSITE" id="PS50088">
    <property type="entry name" value="ANK_REPEAT"/>
    <property type="match status" value="1"/>
</dbReference>
<sequence length="337" mass="36610">MLKKNRLLLTAATMLAFSISVHAKSLEDKLLEATASYIDKPSVKKMQTIDALLAQGAKPHFEFPMDEEDTLEIPTPLGLSIYFNDAALTHKFLEAKPDLSLPTSTLMNMPPMMYAMLPPEMNAKETAARRAIIKDLLAHGASPNVKTADTSTTPLMVASGVVEIYPPDLENAKTLLQAGADPNARDQFGNGAFTSMGASHLGILKLMLEAKADAKKPNENGQNAMHYVCTRYFKTRANAPDPEAEERIALLKQAGLDINGLPERQGMGMLGNPLHSALQQKNPDCVRALLKQGASLDAPAVLDLNGNTPTLREWLKTDGKDFLKDNAVPASLRKQLL</sequence>
<dbReference type="RefSeq" id="WP_114074184.1">
    <property type="nucleotide sequence ID" value="NZ_CP029554.1"/>
</dbReference>
<feature type="repeat" description="ANK" evidence="3">
    <location>
        <begin position="272"/>
        <end position="301"/>
    </location>
</feature>
<evidence type="ECO:0000256" key="4">
    <source>
        <dbReference type="SAM" id="SignalP"/>
    </source>
</evidence>
<keyword evidence="2 3" id="KW-0040">ANK repeat</keyword>
<gene>
    <name evidence="5" type="ORF">DK843_20265</name>
</gene>
<name>A0A344UMC7_9NEIS</name>
<dbReference type="PANTHER" id="PTHR24189">
    <property type="entry name" value="MYOTROPHIN"/>
    <property type="match status" value="1"/>
</dbReference>
<protein>
    <submittedName>
        <fullName evidence="5">Uncharacterized protein</fullName>
    </submittedName>
</protein>
<proteinExistence type="predicted"/>
<feature type="chain" id="PRO_5016964364" evidence="4">
    <location>
        <begin position="24"/>
        <end position="337"/>
    </location>
</feature>
<accession>A0A344UMC7</accession>
<dbReference type="SMART" id="SM00248">
    <property type="entry name" value="ANK"/>
    <property type="match status" value="5"/>
</dbReference>
<dbReference type="Gene3D" id="1.25.40.20">
    <property type="entry name" value="Ankyrin repeat-containing domain"/>
    <property type="match status" value="2"/>
</dbReference>
<evidence type="ECO:0000313" key="6">
    <source>
        <dbReference type="Proteomes" id="UP000252038"/>
    </source>
</evidence>
<dbReference type="Pfam" id="PF00023">
    <property type="entry name" value="Ank"/>
    <property type="match status" value="1"/>
</dbReference>
<dbReference type="Pfam" id="PF12796">
    <property type="entry name" value="Ank_2"/>
    <property type="match status" value="1"/>
</dbReference>
<keyword evidence="4" id="KW-0732">Signal</keyword>
<dbReference type="PROSITE" id="PS00430">
    <property type="entry name" value="TONB_DEPENDENT_REC_1"/>
    <property type="match status" value="1"/>
</dbReference>
<dbReference type="EMBL" id="CP029554">
    <property type="protein sequence ID" value="AXE36425.1"/>
    <property type="molecule type" value="Genomic_DNA"/>
</dbReference>
<evidence type="ECO:0000313" key="5">
    <source>
        <dbReference type="EMBL" id="AXE36425.1"/>
    </source>
</evidence>
<dbReference type="KEGG" id="chrb:DK843_20265"/>
<evidence type="ECO:0000256" key="1">
    <source>
        <dbReference type="ARBA" id="ARBA00022737"/>
    </source>
</evidence>
<reference evidence="5 6" key="1">
    <citation type="submission" date="2018-05" db="EMBL/GenBank/DDBJ databases">
        <title>Genome sequencing, assembly and analysis of the novel insecticidal bacterium, Chromobacterium phragmitis.</title>
        <authorList>
            <person name="Sparks M.E."/>
            <person name="Blackburn M.B."/>
            <person name="Gundersen-Rindal D.E."/>
        </authorList>
    </citation>
    <scope>NUCLEOTIDE SEQUENCE [LARGE SCALE GENOMIC DNA]</scope>
    <source>
        <strain evidence="5">IIBBL 274-1</strain>
    </source>
</reference>
<dbReference type="InterPro" id="IPR010916">
    <property type="entry name" value="TonB_box_CS"/>
</dbReference>
<dbReference type="InterPro" id="IPR050745">
    <property type="entry name" value="Multifunctional_regulatory"/>
</dbReference>
<dbReference type="InterPro" id="IPR036770">
    <property type="entry name" value="Ankyrin_rpt-contain_sf"/>
</dbReference>
<dbReference type="Proteomes" id="UP000252038">
    <property type="component" value="Chromosome"/>
</dbReference>
<dbReference type="InterPro" id="IPR002110">
    <property type="entry name" value="Ankyrin_rpt"/>
</dbReference>
<dbReference type="SUPFAM" id="SSF48403">
    <property type="entry name" value="Ankyrin repeat"/>
    <property type="match status" value="1"/>
</dbReference>
<evidence type="ECO:0000256" key="2">
    <source>
        <dbReference type="ARBA" id="ARBA00023043"/>
    </source>
</evidence>